<proteinExistence type="predicted"/>
<dbReference type="Proteomes" id="UP000593626">
    <property type="component" value="Chromosome"/>
</dbReference>
<dbReference type="CDD" id="cd01392">
    <property type="entry name" value="HTH_LacI"/>
    <property type="match status" value="1"/>
</dbReference>
<dbReference type="SUPFAM" id="SSF47413">
    <property type="entry name" value="lambda repressor-like DNA-binding domains"/>
    <property type="match status" value="1"/>
</dbReference>
<dbReference type="Gene3D" id="1.10.260.40">
    <property type="entry name" value="lambda repressor-like DNA-binding domains"/>
    <property type="match status" value="1"/>
</dbReference>
<keyword evidence="3" id="KW-0804">Transcription</keyword>
<dbReference type="InterPro" id="IPR010982">
    <property type="entry name" value="Lambda_DNA-bd_dom_sf"/>
</dbReference>
<name>A0A7S8HE73_9BACI</name>
<dbReference type="SUPFAM" id="SSF53822">
    <property type="entry name" value="Periplasmic binding protein-like I"/>
    <property type="match status" value="1"/>
</dbReference>
<dbReference type="PROSITE" id="PS50932">
    <property type="entry name" value="HTH_LACI_2"/>
    <property type="match status" value="1"/>
</dbReference>
<keyword evidence="2 5" id="KW-0238">DNA-binding</keyword>
<dbReference type="KEGG" id="mcui:G8O30_00410"/>
<dbReference type="PROSITE" id="PS00356">
    <property type="entry name" value="HTH_LACI_1"/>
    <property type="match status" value="1"/>
</dbReference>
<evidence type="ECO:0000256" key="2">
    <source>
        <dbReference type="ARBA" id="ARBA00023125"/>
    </source>
</evidence>
<evidence type="ECO:0000256" key="3">
    <source>
        <dbReference type="ARBA" id="ARBA00023163"/>
    </source>
</evidence>
<dbReference type="Gene3D" id="3.40.50.2300">
    <property type="match status" value="2"/>
</dbReference>
<keyword evidence="6" id="KW-1185">Reference proteome</keyword>
<dbReference type="Pfam" id="PF00356">
    <property type="entry name" value="LacI"/>
    <property type="match status" value="1"/>
</dbReference>
<dbReference type="SMART" id="SM00354">
    <property type="entry name" value="HTH_LACI"/>
    <property type="match status" value="1"/>
</dbReference>
<dbReference type="PANTHER" id="PTHR30146">
    <property type="entry name" value="LACI-RELATED TRANSCRIPTIONAL REPRESSOR"/>
    <property type="match status" value="1"/>
</dbReference>
<dbReference type="InterPro" id="IPR046335">
    <property type="entry name" value="LacI/GalR-like_sensor"/>
</dbReference>
<accession>A0A7S8HE73</accession>
<organism evidence="5 6">
    <name type="scientific">Mangrovibacillus cuniculi</name>
    <dbReference type="NCBI Taxonomy" id="2593652"/>
    <lineage>
        <taxon>Bacteria</taxon>
        <taxon>Bacillati</taxon>
        <taxon>Bacillota</taxon>
        <taxon>Bacilli</taxon>
        <taxon>Bacillales</taxon>
        <taxon>Bacillaceae</taxon>
        <taxon>Mangrovibacillus</taxon>
    </lineage>
</organism>
<dbReference type="RefSeq" id="WP_239673048.1">
    <property type="nucleotide sequence ID" value="NZ_CP049742.1"/>
</dbReference>
<dbReference type="GO" id="GO:0003700">
    <property type="term" value="F:DNA-binding transcription factor activity"/>
    <property type="evidence" value="ECO:0007669"/>
    <property type="project" value="TreeGrafter"/>
</dbReference>
<evidence type="ECO:0000259" key="4">
    <source>
        <dbReference type="PROSITE" id="PS50932"/>
    </source>
</evidence>
<protein>
    <submittedName>
        <fullName evidence="5">LacI family DNA-binding transcriptional regulator</fullName>
    </submittedName>
</protein>
<feature type="domain" description="HTH lacI-type" evidence="4">
    <location>
        <begin position="2"/>
        <end position="58"/>
    </location>
</feature>
<dbReference type="PANTHER" id="PTHR30146:SF149">
    <property type="entry name" value="HTH-TYPE TRANSCRIPTIONAL REGULATOR EBGR"/>
    <property type="match status" value="1"/>
</dbReference>
<gene>
    <name evidence="5" type="ORF">G8O30_00410</name>
</gene>
<evidence type="ECO:0000313" key="5">
    <source>
        <dbReference type="EMBL" id="QPC45544.1"/>
    </source>
</evidence>
<sequence>MATLKDIAEKAGVSLATVSRVLNQDATLSVAEDTRNRIVKIAQELNYKTNRKRSTDAVKETLKVALIYWYSEEQELADPYYLSIRLGIEKELQERNMELVKLFDKNIQQAVGQKPDQYEGVIALGKYSAEEIDYFYQLSENLVLVDYSPTDDYNCVVVDFRKAVTRVLDYLVEMGHTEIGYIGGREYVFGDEPLKDEREATFVEYLTLRNLYKEDFVWTGRFAAEDGYALMMQSLMEEKRPTAYFIASDSMAIGALRALHENGISVPDDISIVGFNDISTSKYLQPSLSTVHVHTEFMGEAAVELLVEKLNSTKTITKKVVIPTNFVVRESSGVRVGK</sequence>
<dbReference type="CDD" id="cd01544">
    <property type="entry name" value="PBP1_GalR"/>
    <property type="match status" value="1"/>
</dbReference>
<evidence type="ECO:0000256" key="1">
    <source>
        <dbReference type="ARBA" id="ARBA00023015"/>
    </source>
</evidence>
<reference evidence="5 6" key="1">
    <citation type="submission" date="2019-07" db="EMBL/GenBank/DDBJ databases">
        <title>Genome sequence of 2 isolates from Red Sea Mangroves.</title>
        <authorList>
            <person name="Sefrji F."/>
            <person name="Michoud G."/>
            <person name="Merlino G."/>
            <person name="Daffonchio D."/>
        </authorList>
    </citation>
    <scope>NUCLEOTIDE SEQUENCE [LARGE SCALE GENOMIC DNA]</scope>
    <source>
        <strain evidence="5 6">R1DC41</strain>
    </source>
</reference>
<dbReference type="PRINTS" id="PR00036">
    <property type="entry name" value="HTHLACI"/>
</dbReference>
<dbReference type="InterPro" id="IPR000843">
    <property type="entry name" value="HTH_LacI"/>
</dbReference>
<keyword evidence="1" id="KW-0805">Transcription regulation</keyword>
<dbReference type="AlphaFoldDB" id="A0A7S8HE73"/>
<dbReference type="Pfam" id="PF13377">
    <property type="entry name" value="Peripla_BP_3"/>
    <property type="match status" value="1"/>
</dbReference>
<dbReference type="EMBL" id="CP049742">
    <property type="protein sequence ID" value="QPC45544.1"/>
    <property type="molecule type" value="Genomic_DNA"/>
</dbReference>
<dbReference type="GO" id="GO:0000976">
    <property type="term" value="F:transcription cis-regulatory region binding"/>
    <property type="evidence" value="ECO:0007669"/>
    <property type="project" value="TreeGrafter"/>
</dbReference>
<dbReference type="InterPro" id="IPR028082">
    <property type="entry name" value="Peripla_BP_I"/>
</dbReference>
<evidence type="ECO:0000313" key="6">
    <source>
        <dbReference type="Proteomes" id="UP000593626"/>
    </source>
</evidence>